<keyword evidence="1" id="KW-0472">Membrane</keyword>
<keyword evidence="3" id="KW-1185">Reference proteome</keyword>
<organism evidence="2 3">
    <name type="scientific">Catellicoccus marimammalium M35/04/3</name>
    <dbReference type="NCBI Taxonomy" id="1234409"/>
    <lineage>
        <taxon>Bacteria</taxon>
        <taxon>Bacillati</taxon>
        <taxon>Bacillota</taxon>
        <taxon>Bacilli</taxon>
        <taxon>Lactobacillales</taxon>
        <taxon>Enterococcaceae</taxon>
        <taxon>Catellicoccus</taxon>
    </lineage>
</organism>
<protein>
    <submittedName>
        <fullName evidence="2">Uncharacterized protein</fullName>
    </submittedName>
</protein>
<dbReference type="AlphaFoldDB" id="K8Z8E8"/>
<evidence type="ECO:0000313" key="3">
    <source>
        <dbReference type="Proteomes" id="UP000016057"/>
    </source>
</evidence>
<reference evidence="2 3" key="1">
    <citation type="journal article" date="2013" name="Genome Announc.">
        <title>Draft Genome Sequence of Catellicoccus marimammalium, a Novel Species Commonly Found in Gull Feces.</title>
        <authorList>
            <person name="Weigand M.R."/>
            <person name="Ryu H."/>
            <person name="Bozcek L."/>
            <person name="Konstantinidis K.T."/>
            <person name="Santo Domingo J.W."/>
        </authorList>
    </citation>
    <scope>NUCLEOTIDE SEQUENCE [LARGE SCALE GENOMIC DNA]</scope>
    <source>
        <strain evidence="2 3">M35/04/3</strain>
    </source>
</reference>
<dbReference type="STRING" id="1234409.C683_0655"/>
<sequence>MMATLLVILAVFGIGSIIIHFFSFMIAGFWNILQLIAEGLVWLCTIGGLVIYGLYKLISYFVRKIWHAL</sequence>
<dbReference type="EMBL" id="AMYT01000017">
    <property type="protein sequence ID" value="EKU27324.1"/>
    <property type="molecule type" value="Genomic_DNA"/>
</dbReference>
<comment type="caution">
    <text evidence="2">The sequence shown here is derived from an EMBL/GenBank/DDBJ whole genome shotgun (WGS) entry which is preliminary data.</text>
</comment>
<keyword evidence="1" id="KW-0812">Transmembrane</keyword>
<dbReference type="Proteomes" id="UP000016057">
    <property type="component" value="Unassembled WGS sequence"/>
</dbReference>
<evidence type="ECO:0000313" key="2">
    <source>
        <dbReference type="EMBL" id="EKU27324.1"/>
    </source>
</evidence>
<feature type="transmembrane region" description="Helical" evidence="1">
    <location>
        <begin position="39"/>
        <end position="62"/>
    </location>
</feature>
<evidence type="ECO:0000256" key="1">
    <source>
        <dbReference type="SAM" id="Phobius"/>
    </source>
</evidence>
<keyword evidence="1" id="KW-1133">Transmembrane helix</keyword>
<proteinExistence type="predicted"/>
<accession>K8Z8E8</accession>
<feature type="transmembrane region" description="Helical" evidence="1">
    <location>
        <begin position="7"/>
        <end position="33"/>
    </location>
</feature>
<name>K8Z8E8_9ENTE</name>
<gene>
    <name evidence="2" type="ORF">C683_0655</name>
</gene>